<evidence type="ECO:0008006" key="3">
    <source>
        <dbReference type="Google" id="ProtNLM"/>
    </source>
</evidence>
<dbReference type="EMBL" id="CP042582">
    <property type="protein sequence ID" value="QEX21484.1"/>
    <property type="molecule type" value="Genomic_DNA"/>
</dbReference>
<reference evidence="1 2" key="1">
    <citation type="submission" date="2019-08" db="EMBL/GenBank/DDBJ databases">
        <title>Hyperibacter terrae gen. nov., sp. nov. and Hyperibacter viscosus sp. nov., two new members in the family Rhodospirillaceae isolated from the rhizosphere of Hypericum perforatum.</title>
        <authorList>
            <person name="Noviana Z."/>
        </authorList>
    </citation>
    <scope>NUCLEOTIDE SEQUENCE [LARGE SCALE GENOMIC DNA]</scope>
    <source>
        <strain evidence="1 2">R5959</strain>
    </source>
</reference>
<evidence type="ECO:0000313" key="1">
    <source>
        <dbReference type="EMBL" id="QEX21484.1"/>
    </source>
</evidence>
<sequence>MSTVLVLNSSALGGASVSKQLAEKAVAQLRAQDPHLRVVPAISARRRSRI</sequence>
<organism evidence="1 2">
    <name type="scientific">Hypericibacter adhaerens</name>
    <dbReference type="NCBI Taxonomy" id="2602016"/>
    <lineage>
        <taxon>Bacteria</taxon>
        <taxon>Pseudomonadati</taxon>
        <taxon>Pseudomonadota</taxon>
        <taxon>Alphaproteobacteria</taxon>
        <taxon>Rhodospirillales</taxon>
        <taxon>Dongiaceae</taxon>
        <taxon>Hypericibacter</taxon>
    </lineage>
</organism>
<dbReference type="RefSeq" id="WP_225309155.1">
    <property type="nucleotide sequence ID" value="NZ_CP042582.1"/>
</dbReference>
<dbReference type="KEGG" id="hadh:FRZ61_14090"/>
<name>A0A5J6MWF3_9PROT</name>
<dbReference type="AlphaFoldDB" id="A0A5J6MWF3"/>
<proteinExistence type="predicted"/>
<keyword evidence="2" id="KW-1185">Reference proteome</keyword>
<gene>
    <name evidence="1" type="ORF">FRZ61_14090</name>
</gene>
<evidence type="ECO:0000313" key="2">
    <source>
        <dbReference type="Proteomes" id="UP000325797"/>
    </source>
</evidence>
<protein>
    <recommendedName>
        <fullName evidence="3">NADPH-dependent FMN reductase-like domain-containing protein</fullName>
    </recommendedName>
</protein>
<dbReference type="Proteomes" id="UP000325797">
    <property type="component" value="Chromosome"/>
</dbReference>
<accession>A0A5J6MWF3</accession>